<organism evidence="1 2">
    <name type="scientific">Streptomyces prasinopilosus</name>
    <dbReference type="NCBI Taxonomy" id="67344"/>
    <lineage>
        <taxon>Bacteria</taxon>
        <taxon>Bacillati</taxon>
        <taxon>Actinomycetota</taxon>
        <taxon>Actinomycetes</taxon>
        <taxon>Kitasatosporales</taxon>
        <taxon>Streptomycetaceae</taxon>
        <taxon>Streptomyces</taxon>
    </lineage>
</organism>
<reference evidence="2" key="1">
    <citation type="submission" date="2016-10" db="EMBL/GenBank/DDBJ databases">
        <authorList>
            <person name="Varghese N."/>
            <person name="Submissions S."/>
        </authorList>
    </citation>
    <scope>NUCLEOTIDE SEQUENCE [LARGE SCALE GENOMIC DNA]</scope>
    <source>
        <strain evidence="2">CGMCC 4.3504</strain>
    </source>
</reference>
<evidence type="ECO:0000313" key="2">
    <source>
        <dbReference type="Proteomes" id="UP000182100"/>
    </source>
</evidence>
<dbReference type="EMBL" id="FMZK01000022">
    <property type="protein sequence ID" value="SDE23907.1"/>
    <property type="molecule type" value="Genomic_DNA"/>
</dbReference>
<dbReference type="RefSeq" id="WP_175400220.1">
    <property type="nucleotide sequence ID" value="NZ_FMZK01000022.1"/>
</dbReference>
<name>A0A1G7BAJ5_9ACTN</name>
<dbReference type="AlphaFoldDB" id="A0A1G7BAJ5"/>
<keyword evidence="2" id="KW-1185">Reference proteome</keyword>
<gene>
    <name evidence="1" type="ORF">SAMN05216505_12213</name>
</gene>
<protein>
    <submittedName>
        <fullName evidence="1">Uncharacterized protein</fullName>
    </submittedName>
</protein>
<sequence>MSHSSFLKEQTAVMPRAFLPGSIEHLGTSDRMPQIPKLHCQVFSLPRLLE</sequence>
<dbReference type="STRING" id="67344.SAMN05216505_12213"/>
<evidence type="ECO:0000313" key="1">
    <source>
        <dbReference type="EMBL" id="SDE23907.1"/>
    </source>
</evidence>
<proteinExistence type="predicted"/>
<accession>A0A1G7BAJ5</accession>
<dbReference type="Proteomes" id="UP000182100">
    <property type="component" value="Unassembled WGS sequence"/>
</dbReference>